<dbReference type="InterPro" id="IPR050266">
    <property type="entry name" value="AB_hydrolase_sf"/>
</dbReference>
<dbReference type="SUPFAM" id="SSF53474">
    <property type="entry name" value="alpha/beta-Hydrolases"/>
    <property type="match status" value="1"/>
</dbReference>
<dbReference type="PANTHER" id="PTHR43798:SF24">
    <property type="entry name" value="CIS-3-ALKYL-4-ALKYLOXETAN-2-ONE DECARBOXYLASE"/>
    <property type="match status" value="1"/>
</dbReference>
<comment type="similarity">
    <text evidence="1">Belongs to the haloalkane dehalogenase family. Type 2 subfamily.</text>
</comment>
<evidence type="ECO:0000256" key="2">
    <source>
        <dbReference type="ARBA" id="ARBA00011245"/>
    </source>
</evidence>
<name>A0AAJ0D733_9PEZI</name>
<gene>
    <name evidence="7" type="ORF">LTR09_010683</name>
</gene>
<comment type="caution">
    <text evidence="7">The sequence shown here is derived from an EMBL/GenBank/DDBJ whole genome shotgun (WGS) entry which is preliminary data.</text>
</comment>
<dbReference type="Proteomes" id="UP001271007">
    <property type="component" value="Unassembled WGS sequence"/>
</dbReference>
<dbReference type="HAMAP" id="MF_01231">
    <property type="entry name" value="Haloalk_dehal_type2"/>
    <property type="match status" value="1"/>
</dbReference>
<dbReference type="GO" id="GO:0016020">
    <property type="term" value="C:membrane"/>
    <property type="evidence" value="ECO:0007669"/>
    <property type="project" value="TreeGrafter"/>
</dbReference>
<evidence type="ECO:0000256" key="4">
    <source>
        <dbReference type="ARBA" id="ARBA00022801"/>
    </source>
</evidence>
<reference evidence="7" key="1">
    <citation type="submission" date="2023-04" db="EMBL/GenBank/DDBJ databases">
        <title>Black Yeasts Isolated from many extreme environments.</title>
        <authorList>
            <person name="Coleine C."/>
            <person name="Stajich J.E."/>
            <person name="Selbmann L."/>
        </authorList>
    </citation>
    <scope>NUCLEOTIDE SEQUENCE</scope>
    <source>
        <strain evidence="7">CCFEE 5312</strain>
    </source>
</reference>
<protein>
    <recommendedName>
        <fullName evidence="5">Haloalkane dehalogenase</fullName>
        <ecNumber evidence="3">3.8.1.5</ecNumber>
    </recommendedName>
</protein>
<dbReference type="EMBL" id="JAWDJX010000055">
    <property type="protein sequence ID" value="KAK3047858.1"/>
    <property type="molecule type" value="Genomic_DNA"/>
</dbReference>
<dbReference type="Pfam" id="PF00561">
    <property type="entry name" value="Abhydrolase_1"/>
    <property type="match status" value="1"/>
</dbReference>
<sequence>MADMEIPFELNIPMYEVDVLDSRMAYISTGTAKQLEETIVFLHGNPTSSYLWRNIIPHVSDKARCIAPDLIGMGRSLKPTAIQYRFVDHEKYLSSFLQTVVPNGKIILVLHDWGSALGLDWARRHEHRVSGLVLMEFVYPILRWEDFPETARATFQAFRDPVIGRQLLIEQNTFIEEFLPSCVVRPLSAAIMDHYRAPFKDPSSREPLWRWPNEYPVEGSPPDVSIVISAAHEWLLRTNMPKLMFWATPGGLISESKAAWYASTLKNTHSVGIGPGIHYLQEDNPDLIGKEIAVWLGTLANRSESFTVCV</sequence>
<dbReference type="InterPro" id="IPR000639">
    <property type="entry name" value="Epox_hydrolase-like"/>
</dbReference>
<dbReference type="AlphaFoldDB" id="A0AAJ0D733"/>
<evidence type="ECO:0000256" key="1">
    <source>
        <dbReference type="ARBA" id="ARBA00007213"/>
    </source>
</evidence>
<comment type="subunit">
    <text evidence="2">Monomer.</text>
</comment>
<keyword evidence="4" id="KW-0378">Hydrolase</keyword>
<accession>A0AAJ0D733</accession>
<evidence type="ECO:0000256" key="3">
    <source>
        <dbReference type="ARBA" id="ARBA00012065"/>
    </source>
</evidence>
<organism evidence="7 8">
    <name type="scientific">Extremus antarcticus</name>
    <dbReference type="NCBI Taxonomy" id="702011"/>
    <lineage>
        <taxon>Eukaryota</taxon>
        <taxon>Fungi</taxon>
        <taxon>Dikarya</taxon>
        <taxon>Ascomycota</taxon>
        <taxon>Pezizomycotina</taxon>
        <taxon>Dothideomycetes</taxon>
        <taxon>Dothideomycetidae</taxon>
        <taxon>Mycosphaerellales</taxon>
        <taxon>Extremaceae</taxon>
        <taxon>Extremus</taxon>
    </lineage>
</organism>
<evidence type="ECO:0000259" key="6">
    <source>
        <dbReference type="Pfam" id="PF00561"/>
    </source>
</evidence>
<dbReference type="PRINTS" id="PR00412">
    <property type="entry name" value="EPOXHYDRLASE"/>
</dbReference>
<dbReference type="Gene3D" id="3.40.50.1820">
    <property type="entry name" value="alpha/beta hydrolase"/>
    <property type="match status" value="1"/>
</dbReference>
<dbReference type="EC" id="3.8.1.5" evidence="3"/>
<dbReference type="InterPro" id="IPR029058">
    <property type="entry name" value="AB_hydrolase_fold"/>
</dbReference>
<dbReference type="InterPro" id="IPR000073">
    <property type="entry name" value="AB_hydrolase_1"/>
</dbReference>
<dbReference type="NCBIfam" id="NF002938">
    <property type="entry name" value="PRK03592.1"/>
    <property type="match status" value="1"/>
</dbReference>
<dbReference type="GO" id="GO:0018786">
    <property type="term" value="F:haloalkane dehalogenase activity"/>
    <property type="evidence" value="ECO:0007669"/>
    <property type="project" value="UniProtKB-EC"/>
</dbReference>
<dbReference type="InterPro" id="IPR023594">
    <property type="entry name" value="Haloalkane_dehalogenase_2"/>
</dbReference>
<evidence type="ECO:0000256" key="5">
    <source>
        <dbReference type="ARBA" id="ARBA00040785"/>
    </source>
</evidence>
<dbReference type="PANTHER" id="PTHR43798">
    <property type="entry name" value="MONOACYLGLYCEROL LIPASE"/>
    <property type="match status" value="1"/>
</dbReference>
<evidence type="ECO:0000313" key="8">
    <source>
        <dbReference type="Proteomes" id="UP001271007"/>
    </source>
</evidence>
<keyword evidence="8" id="KW-1185">Reference proteome</keyword>
<evidence type="ECO:0000313" key="7">
    <source>
        <dbReference type="EMBL" id="KAK3047858.1"/>
    </source>
</evidence>
<proteinExistence type="inferred from homology"/>
<feature type="domain" description="AB hydrolase-1" evidence="6">
    <location>
        <begin position="38"/>
        <end position="285"/>
    </location>
</feature>